<dbReference type="SUPFAM" id="SSF50044">
    <property type="entry name" value="SH3-domain"/>
    <property type="match status" value="1"/>
</dbReference>
<evidence type="ECO:0000313" key="10">
    <source>
        <dbReference type="Proteomes" id="UP000752171"/>
    </source>
</evidence>
<dbReference type="SMART" id="SM00233">
    <property type="entry name" value="PH"/>
    <property type="match status" value="1"/>
</dbReference>
<dbReference type="InterPro" id="IPR050729">
    <property type="entry name" value="Rho-GAP"/>
</dbReference>
<dbReference type="InterPro" id="IPR001202">
    <property type="entry name" value="WW_dom"/>
</dbReference>
<dbReference type="FunFam" id="1.10.555.10:FF:000003">
    <property type="entry name" value="Putative rho GTPase-activating protein 12"/>
    <property type="match status" value="1"/>
</dbReference>
<dbReference type="Gene3D" id="2.20.70.10">
    <property type="match status" value="2"/>
</dbReference>
<feature type="region of interest" description="Disordered" evidence="4">
    <location>
        <begin position="742"/>
        <end position="777"/>
    </location>
</feature>
<dbReference type="GO" id="GO:0005737">
    <property type="term" value="C:cytoplasm"/>
    <property type="evidence" value="ECO:0007669"/>
    <property type="project" value="TreeGrafter"/>
</dbReference>
<dbReference type="OrthoDB" id="79452at2759"/>
<feature type="region of interest" description="Disordered" evidence="4">
    <location>
        <begin position="580"/>
        <end position="608"/>
    </location>
</feature>
<dbReference type="Proteomes" id="UP000752171">
    <property type="component" value="Unassembled WGS sequence"/>
</dbReference>
<dbReference type="InterPro" id="IPR001452">
    <property type="entry name" value="SH3_domain"/>
</dbReference>
<dbReference type="PROSITE" id="PS50020">
    <property type="entry name" value="WW_DOMAIN_2"/>
    <property type="match status" value="3"/>
</dbReference>
<dbReference type="Pfam" id="PF00620">
    <property type="entry name" value="RhoGAP"/>
    <property type="match status" value="1"/>
</dbReference>
<dbReference type="CDD" id="cd00201">
    <property type="entry name" value="WW"/>
    <property type="match status" value="2"/>
</dbReference>
<dbReference type="InterPro" id="IPR036020">
    <property type="entry name" value="WW_dom_sf"/>
</dbReference>
<evidence type="ECO:0000256" key="2">
    <source>
        <dbReference type="ARBA" id="ARBA00022468"/>
    </source>
</evidence>
<dbReference type="AlphaFoldDB" id="A0A8T2M4T2"/>
<evidence type="ECO:0000259" key="6">
    <source>
        <dbReference type="PROSITE" id="PS50003"/>
    </source>
</evidence>
<feature type="region of interest" description="Disordered" evidence="4">
    <location>
        <begin position="306"/>
        <end position="390"/>
    </location>
</feature>
<proteinExistence type="predicted"/>
<evidence type="ECO:0000313" key="9">
    <source>
        <dbReference type="EMBL" id="KAG9279069.1"/>
    </source>
</evidence>
<feature type="domain" description="WW" evidence="7">
    <location>
        <begin position="340"/>
        <end position="369"/>
    </location>
</feature>
<evidence type="ECO:0000256" key="4">
    <source>
        <dbReference type="SAM" id="MobiDB-lite"/>
    </source>
</evidence>
<dbReference type="SMART" id="SM00456">
    <property type="entry name" value="WW"/>
    <property type="match status" value="3"/>
</dbReference>
<dbReference type="PROSITE" id="PS50002">
    <property type="entry name" value="SH3"/>
    <property type="match status" value="1"/>
</dbReference>
<feature type="region of interest" description="Disordered" evidence="4">
    <location>
        <begin position="210"/>
        <end position="248"/>
    </location>
</feature>
<dbReference type="GO" id="GO:0005096">
    <property type="term" value="F:GTPase activator activity"/>
    <property type="evidence" value="ECO:0007669"/>
    <property type="project" value="UniProtKB-KW"/>
</dbReference>
<feature type="domain" description="Rho-GAP" evidence="8">
    <location>
        <begin position="809"/>
        <end position="998"/>
    </location>
</feature>
<dbReference type="GO" id="GO:0007165">
    <property type="term" value="P:signal transduction"/>
    <property type="evidence" value="ECO:0007669"/>
    <property type="project" value="InterPro"/>
</dbReference>
<dbReference type="PROSITE" id="PS50238">
    <property type="entry name" value="RHOGAP"/>
    <property type="match status" value="1"/>
</dbReference>
<dbReference type="SMART" id="SM00324">
    <property type="entry name" value="RhoGAP"/>
    <property type="match status" value="1"/>
</dbReference>
<dbReference type="PROSITE" id="PS50003">
    <property type="entry name" value="PH_DOMAIN"/>
    <property type="match status" value="1"/>
</dbReference>
<evidence type="ECO:0000259" key="7">
    <source>
        <dbReference type="PROSITE" id="PS50020"/>
    </source>
</evidence>
<feature type="domain" description="WW" evidence="7">
    <location>
        <begin position="501"/>
        <end position="528"/>
    </location>
</feature>
<feature type="domain" description="PH" evidence="6">
    <location>
        <begin position="618"/>
        <end position="732"/>
    </location>
</feature>
<evidence type="ECO:0000256" key="3">
    <source>
        <dbReference type="PROSITE-ProRule" id="PRU00192"/>
    </source>
</evidence>
<sequence>MGEVGKMTTSCSMGLVLVEFEYEYMGRDGCKVCIKPNERYTLLSKTNDHWWHVRKDERAKPFYIPAKYVKELPLTFPSPLDFADPPVPEVRPPVPDLAEKAKPNEVTIRLRSPGNGRKTENRMSTFGVPLDIHEPPLYTHSSLADSLVSFHSVPAVSVSDAAQQKKRLSLAPNLLFGSRGAPIEDLSQKSRVPSFSPADPVLRLAKPVEPPSVKNLIDNKHQGLPPKPEPLIEPDEESSPEPTCSSDSENIYESILDLKLDDLIKTDPVPNAVQEPAPSSTSPGPQAKPENENPTTAVYANVTDLKKTTRSAPSSSSTCSSPGLSLSPAPDPATPTDLAGWEVHTDQDSGKAFYYHPATQQRSWADPRSPPPTTGMEASALPAPACTSPALSQGSEWKQLLDEATGRHYYYNHALKKSTWVAPEPQADGPPPLPEEDYPTNNHEHQTASHPNRDTQPPHGKPSALPRVTLEPGTPVPAGWTCATEPGGKTVFINDHTHQQWIQSKDDKGKTYFYAKDGSKSQWTLPEALAPPGQPPLGNGVEPDNHPVMKNWRHTVGQFNVPLEDTQKFFPSHRRIASEYASEAQSAGNSPEIQHHDKPRPRRNLSSTDVYHHHHGSLLEKAGILNKTKIADNGKKLRKNWAQSWTVLHGGILTFHKDPKTTPGGNVTKTNQIVPEYTVELKGAMIYKASKEKSSKKNVLELKTRHGSEYLIQYDTDSIIHDWFKIIQDTIRHLDHDHCSEEEEDEVIEKSPQPADKEKKSTAVRQSSTSAADTDQGRVRTKLRKFLQRRPTLQAVKDKGYIKDNVFGCHLDTLCHRENTTVPKFVEKCIKAVERRGLNIDGIYRVSGNLAVIQKLRYKADHEEDLDLDDGQWEEIHVITGALKLFFRELPEPLFPYSFFDKFIAAIKISDYAQKVSYMQDLVRGLPLPNHNTMEALFKHLRKVIEHGDENRMSVQSMAIVFGPTLLRPEEESGNITVHMVFQNQIVELILNEFTEIFRPR</sequence>
<dbReference type="PANTHER" id="PTHR23176:SF104">
    <property type="entry name" value="RHO GTPASE-ACTIVATING PROTEIN 27"/>
    <property type="match status" value="1"/>
</dbReference>
<feature type="domain" description="SH3" evidence="5">
    <location>
        <begin position="9"/>
        <end position="74"/>
    </location>
</feature>
<dbReference type="Gene3D" id="2.30.30.40">
    <property type="entry name" value="SH3 Domains"/>
    <property type="match status" value="1"/>
</dbReference>
<dbReference type="InterPro" id="IPR036028">
    <property type="entry name" value="SH3-like_dom_sf"/>
</dbReference>
<reference evidence="9 10" key="1">
    <citation type="submission" date="2021-07" db="EMBL/GenBank/DDBJ databases">
        <authorList>
            <person name="Imarazene B."/>
            <person name="Zahm M."/>
            <person name="Klopp C."/>
            <person name="Cabau C."/>
            <person name="Beille S."/>
            <person name="Jouanno E."/>
            <person name="Castinel A."/>
            <person name="Lluch J."/>
            <person name="Gil L."/>
            <person name="Kuchtly C."/>
            <person name="Lopez Roques C."/>
            <person name="Donnadieu C."/>
            <person name="Parrinello H."/>
            <person name="Journot L."/>
            <person name="Du K."/>
            <person name="Schartl M."/>
            <person name="Retaux S."/>
            <person name="Guiguen Y."/>
        </authorList>
    </citation>
    <scope>NUCLEOTIDE SEQUENCE [LARGE SCALE GENOMIC DNA]</scope>
    <source>
        <strain evidence="9">Pach_M1</strain>
        <tissue evidence="9">Testis</tissue>
    </source>
</reference>
<dbReference type="SUPFAM" id="SSF48350">
    <property type="entry name" value="GTPase activation domain, GAP"/>
    <property type="match status" value="1"/>
</dbReference>
<dbReference type="SUPFAM" id="SSF51045">
    <property type="entry name" value="WW domain"/>
    <property type="match status" value="2"/>
</dbReference>
<feature type="region of interest" description="Disordered" evidence="4">
    <location>
        <begin position="421"/>
        <end position="476"/>
    </location>
</feature>
<keyword evidence="1 3" id="KW-0728">SH3 domain</keyword>
<dbReference type="Pfam" id="PF00018">
    <property type="entry name" value="SH3_1"/>
    <property type="match status" value="1"/>
</dbReference>
<dbReference type="EMBL" id="JAICCE010000003">
    <property type="protein sequence ID" value="KAG9279069.1"/>
    <property type="molecule type" value="Genomic_DNA"/>
</dbReference>
<evidence type="ECO:0000256" key="1">
    <source>
        <dbReference type="ARBA" id="ARBA00022443"/>
    </source>
</evidence>
<feature type="compositionally biased region" description="Polar residues" evidence="4">
    <location>
        <begin position="763"/>
        <end position="773"/>
    </location>
</feature>
<dbReference type="SUPFAM" id="SSF50729">
    <property type="entry name" value="PH domain-like"/>
    <property type="match status" value="1"/>
</dbReference>
<keyword evidence="2" id="KW-0343">GTPase activation</keyword>
<dbReference type="PROSITE" id="PS01159">
    <property type="entry name" value="WW_DOMAIN_1"/>
    <property type="match status" value="1"/>
</dbReference>
<dbReference type="Gene3D" id="1.10.555.10">
    <property type="entry name" value="Rho GTPase activation protein"/>
    <property type="match status" value="1"/>
</dbReference>
<feature type="compositionally biased region" description="Basic and acidic residues" evidence="4">
    <location>
        <begin position="442"/>
        <end position="453"/>
    </location>
</feature>
<feature type="domain" description="WW" evidence="7">
    <location>
        <begin position="397"/>
        <end position="425"/>
    </location>
</feature>
<organism evidence="9 10">
    <name type="scientific">Astyanax mexicanus</name>
    <name type="common">Blind cave fish</name>
    <name type="synonym">Astyanax fasciatus mexicanus</name>
    <dbReference type="NCBI Taxonomy" id="7994"/>
    <lineage>
        <taxon>Eukaryota</taxon>
        <taxon>Metazoa</taxon>
        <taxon>Chordata</taxon>
        <taxon>Craniata</taxon>
        <taxon>Vertebrata</taxon>
        <taxon>Euteleostomi</taxon>
        <taxon>Actinopterygii</taxon>
        <taxon>Neopterygii</taxon>
        <taxon>Teleostei</taxon>
        <taxon>Ostariophysi</taxon>
        <taxon>Characiformes</taxon>
        <taxon>Characoidei</taxon>
        <taxon>Acestrorhamphidae</taxon>
        <taxon>Acestrorhamphinae</taxon>
        <taxon>Astyanax</taxon>
    </lineage>
</organism>
<protein>
    <submittedName>
        <fullName evidence="9">Rho GTPase-activating protein 27</fullName>
    </submittedName>
</protein>
<gene>
    <name evidence="9" type="primary">ARHGAP27</name>
    <name evidence="9" type="ORF">AMEX_G4534</name>
</gene>
<dbReference type="Pfam" id="PF00169">
    <property type="entry name" value="PH"/>
    <property type="match status" value="1"/>
</dbReference>
<dbReference type="InterPro" id="IPR000198">
    <property type="entry name" value="RhoGAP_dom"/>
</dbReference>
<accession>A0A8T2M4T2</accession>
<dbReference type="Gene3D" id="2.30.29.30">
    <property type="entry name" value="Pleckstrin-homology domain (PH domain)/Phosphotyrosine-binding domain (PTB)"/>
    <property type="match status" value="1"/>
</dbReference>
<feature type="compositionally biased region" description="Low complexity" evidence="4">
    <location>
        <begin position="311"/>
        <end position="339"/>
    </location>
</feature>
<dbReference type="InterPro" id="IPR008936">
    <property type="entry name" value="Rho_GTPase_activation_prot"/>
</dbReference>
<comment type="caution">
    <text evidence="9">The sequence shown here is derived from an EMBL/GenBank/DDBJ whole genome shotgun (WGS) entry which is preliminary data.</text>
</comment>
<evidence type="ECO:0000259" key="5">
    <source>
        <dbReference type="PROSITE" id="PS50002"/>
    </source>
</evidence>
<dbReference type="CDD" id="cd04403">
    <property type="entry name" value="RhoGAP_ARHGAP27_15_12_9"/>
    <property type="match status" value="1"/>
</dbReference>
<evidence type="ECO:0000259" key="8">
    <source>
        <dbReference type="PROSITE" id="PS50238"/>
    </source>
</evidence>
<name>A0A8T2M4T2_ASTMX</name>
<feature type="region of interest" description="Disordered" evidence="4">
    <location>
        <begin position="268"/>
        <end position="293"/>
    </location>
</feature>
<dbReference type="Pfam" id="PF00397">
    <property type="entry name" value="WW"/>
    <property type="match status" value="2"/>
</dbReference>
<dbReference type="PANTHER" id="PTHR23176">
    <property type="entry name" value="RHO/RAC/CDC GTPASE-ACTIVATING PROTEIN"/>
    <property type="match status" value="1"/>
</dbReference>
<dbReference type="InterPro" id="IPR001849">
    <property type="entry name" value="PH_domain"/>
</dbReference>
<dbReference type="InterPro" id="IPR011993">
    <property type="entry name" value="PH-like_dom_sf"/>
</dbReference>
<feature type="compositionally biased region" description="Polar residues" evidence="4">
    <location>
        <begin position="583"/>
        <end position="592"/>
    </location>
</feature>